<evidence type="ECO:0000256" key="7">
    <source>
        <dbReference type="ARBA" id="ARBA00022756"/>
    </source>
</evidence>
<evidence type="ECO:0000256" key="12">
    <source>
        <dbReference type="RuleBase" id="RU003693"/>
    </source>
</evidence>
<evidence type="ECO:0000256" key="9">
    <source>
        <dbReference type="ARBA" id="ARBA00032610"/>
    </source>
</evidence>
<evidence type="ECO:0000259" key="13">
    <source>
        <dbReference type="Pfam" id="PF00155"/>
    </source>
</evidence>
<organism evidence="14 15">
    <name type="scientific">Novipirellula rosea</name>
    <dbReference type="NCBI Taxonomy" id="1031540"/>
    <lineage>
        <taxon>Bacteria</taxon>
        <taxon>Pseudomonadati</taxon>
        <taxon>Planctomycetota</taxon>
        <taxon>Planctomycetia</taxon>
        <taxon>Pirellulales</taxon>
        <taxon>Pirellulaceae</taxon>
        <taxon>Novipirellula</taxon>
    </lineage>
</organism>
<evidence type="ECO:0000256" key="1">
    <source>
        <dbReference type="ARBA" id="ARBA00001933"/>
    </source>
</evidence>
<protein>
    <recommendedName>
        <fullName evidence="5">8-amino-7-oxononanoate synthase</fullName>
        <ecNumber evidence="5">2.3.1.47</ecNumber>
    </recommendedName>
    <alternativeName>
        <fullName evidence="9">7-keto-8-amino-pelargonic acid synthase</fullName>
    </alternativeName>
    <alternativeName>
        <fullName evidence="10">8-amino-7-ketopelargonate synthase</fullName>
    </alternativeName>
</protein>
<sequence>MPSFDYLADRLAELSSQHRLRTLAARQPQGVTFVDAANRRLVNFGSNDYLGLATSGLPIASLPRESGSTASALVCGWTPLHQQLAETIAELESTESAVLFPSGYAACSGTVATLAEAGDLILSDALNHASLIDGCRLSRAECVVYPHRDYEFVASVLKQRRHEFTRVWIVTDGVFSMDGDVAPLVELCDTADPFDASLIVDEAHGTGVLGETGSGVCEALAVKDRIAIRIGTLSKAIGCQGGFVVGPKVVTDYLVNRCRSFIFSTALAPSTVAASIAAFESLKSEPERRHRVQSLAIQVRDRLSISTSCAIENTVPIVPLIIGEDAKAVAASQTLSEAGFFVPAIRPPTVPLGTARLRLSLSASHTDAMVESLLSAIQKCGVLT</sequence>
<keyword evidence="6" id="KW-0808">Transferase</keyword>
<reference evidence="15" key="1">
    <citation type="journal article" date="2019" name="Int. J. Syst. Evol. Microbiol.">
        <title>The Global Catalogue of Microorganisms (GCM) 10K type strain sequencing project: providing services to taxonomists for standard genome sequencing and annotation.</title>
        <authorList>
            <consortium name="The Broad Institute Genomics Platform"/>
            <consortium name="The Broad Institute Genome Sequencing Center for Infectious Disease"/>
            <person name="Wu L."/>
            <person name="Ma J."/>
        </authorList>
    </citation>
    <scope>NUCLEOTIDE SEQUENCE [LARGE SCALE GENOMIC DNA]</scope>
    <source>
        <strain evidence="15">JCM 17759</strain>
    </source>
</reference>
<dbReference type="InterPro" id="IPR015421">
    <property type="entry name" value="PyrdxlP-dep_Trfase_major"/>
</dbReference>
<dbReference type="EC" id="2.3.1.47" evidence="5"/>
<evidence type="ECO:0000256" key="10">
    <source>
        <dbReference type="ARBA" id="ARBA00033381"/>
    </source>
</evidence>
<accession>A0ABP8M6T8</accession>
<keyword evidence="7" id="KW-0093">Biotin biosynthesis</keyword>
<evidence type="ECO:0000256" key="5">
    <source>
        <dbReference type="ARBA" id="ARBA00013187"/>
    </source>
</evidence>
<comment type="similarity">
    <text evidence="3">Belongs to the class-II pyridoxal-phosphate-dependent aminotransferase family. BioF subfamily.</text>
</comment>
<evidence type="ECO:0000256" key="6">
    <source>
        <dbReference type="ARBA" id="ARBA00022679"/>
    </source>
</evidence>
<comment type="catalytic activity">
    <reaction evidence="11">
        <text>6-carboxyhexanoyl-[ACP] + L-alanine + H(+) = (8S)-8-amino-7-oxononanoate + holo-[ACP] + CO2</text>
        <dbReference type="Rhea" id="RHEA:42288"/>
        <dbReference type="Rhea" id="RHEA-COMP:9685"/>
        <dbReference type="Rhea" id="RHEA-COMP:9955"/>
        <dbReference type="ChEBI" id="CHEBI:15378"/>
        <dbReference type="ChEBI" id="CHEBI:16526"/>
        <dbReference type="ChEBI" id="CHEBI:57972"/>
        <dbReference type="ChEBI" id="CHEBI:64479"/>
        <dbReference type="ChEBI" id="CHEBI:78846"/>
        <dbReference type="ChEBI" id="CHEBI:149468"/>
        <dbReference type="EC" id="2.3.1.47"/>
    </reaction>
</comment>
<dbReference type="Gene3D" id="3.90.1150.10">
    <property type="entry name" value="Aspartate Aminotransferase, domain 1"/>
    <property type="match status" value="1"/>
</dbReference>
<evidence type="ECO:0000313" key="14">
    <source>
        <dbReference type="EMBL" id="GAA4443906.1"/>
    </source>
</evidence>
<dbReference type="EMBL" id="BAABGA010000006">
    <property type="protein sequence ID" value="GAA4443906.1"/>
    <property type="molecule type" value="Genomic_DNA"/>
</dbReference>
<dbReference type="Pfam" id="PF00155">
    <property type="entry name" value="Aminotran_1_2"/>
    <property type="match status" value="1"/>
</dbReference>
<keyword evidence="15" id="KW-1185">Reference proteome</keyword>
<evidence type="ECO:0000256" key="4">
    <source>
        <dbReference type="ARBA" id="ARBA00011738"/>
    </source>
</evidence>
<dbReference type="InterPro" id="IPR015422">
    <property type="entry name" value="PyrdxlP-dep_Trfase_small"/>
</dbReference>
<dbReference type="Proteomes" id="UP001500840">
    <property type="component" value="Unassembled WGS sequence"/>
</dbReference>
<dbReference type="SUPFAM" id="SSF53383">
    <property type="entry name" value="PLP-dependent transferases"/>
    <property type="match status" value="1"/>
</dbReference>
<name>A0ABP8M6T8_9BACT</name>
<evidence type="ECO:0000256" key="2">
    <source>
        <dbReference type="ARBA" id="ARBA00004746"/>
    </source>
</evidence>
<comment type="subunit">
    <text evidence="4">Homodimer.</text>
</comment>
<dbReference type="RefSeq" id="WP_345318501.1">
    <property type="nucleotide sequence ID" value="NZ_BAABGA010000006.1"/>
</dbReference>
<comment type="caution">
    <text evidence="14">The sequence shown here is derived from an EMBL/GenBank/DDBJ whole genome shotgun (WGS) entry which is preliminary data.</text>
</comment>
<dbReference type="PANTHER" id="PTHR13693">
    <property type="entry name" value="CLASS II AMINOTRANSFERASE/8-AMINO-7-OXONONANOATE SYNTHASE"/>
    <property type="match status" value="1"/>
</dbReference>
<evidence type="ECO:0000313" key="15">
    <source>
        <dbReference type="Proteomes" id="UP001500840"/>
    </source>
</evidence>
<dbReference type="PANTHER" id="PTHR13693:SF100">
    <property type="entry name" value="8-AMINO-7-OXONONANOATE SYNTHASE"/>
    <property type="match status" value="1"/>
</dbReference>
<keyword evidence="8 12" id="KW-0663">Pyridoxal phosphate</keyword>
<evidence type="ECO:0000256" key="3">
    <source>
        <dbReference type="ARBA" id="ARBA00010008"/>
    </source>
</evidence>
<proteinExistence type="inferred from homology"/>
<feature type="domain" description="Aminotransferase class I/classII large" evidence="13">
    <location>
        <begin position="41"/>
        <end position="377"/>
    </location>
</feature>
<comment type="pathway">
    <text evidence="2">Cofactor biosynthesis; biotin biosynthesis.</text>
</comment>
<dbReference type="InterPro" id="IPR004839">
    <property type="entry name" value="Aminotransferase_I/II_large"/>
</dbReference>
<comment type="cofactor">
    <cofactor evidence="1 12">
        <name>pyridoxal 5'-phosphate</name>
        <dbReference type="ChEBI" id="CHEBI:597326"/>
    </cofactor>
</comment>
<dbReference type="InterPro" id="IPR001917">
    <property type="entry name" value="Aminotrans_II_pyridoxalP_BS"/>
</dbReference>
<dbReference type="Gene3D" id="3.40.640.10">
    <property type="entry name" value="Type I PLP-dependent aspartate aminotransferase-like (Major domain)"/>
    <property type="match status" value="1"/>
</dbReference>
<evidence type="ECO:0000256" key="11">
    <source>
        <dbReference type="ARBA" id="ARBA00047715"/>
    </source>
</evidence>
<dbReference type="CDD" id="cd06454">
    <property type="entry name" value="KBL_like"/>
    <property type="match status" value="1"/>
</dbReference>
<dbReference type="PROSITE" id="PS00599">
    <property type="entry name" value="AA_TRANSFER_CLASS_2"/>
    <property type="match status" value="1"/>
</dbReference>
<dbReference type="InterPro" id="IPR015424">
    <property type="entry name" value="PyrdxlP-dep_Trfase"/>
</dbReference>
<evidence type="ECO:0000256" key="8">
    <source>
        <dbReference type="ARBA" id="ARBA00022898"/>
    </source>
</evidence>
<gene>
    <name evidence="14" type="ORF">GCM10023156_01560</name>
</gene>
<dbReference type="InterPro" id="IPR050087">
    <property type="entry name" value="AON_synthase_class-II"/>
</dbReference>